<feature type="compositionally biased region" description="Low complexity" evidence="1">
    <location>
        <begin position="248"/>
        <end position="259"/>
    </location>
</feature>
<proteinExistence type="predicted"/>
<dbReference type="STRING" id="231916.A0A409VQU6"/>
<reference evidence="3 4" key="1">
    <citation type="journal article" date="2018" name="Evol. Lett.">
        <title>Horizontal gene cluster transfer increased hallucinogenic mushroom diversity.</title>
        <authorList>
            <person name="Reynolds H.T."/>
            <person name="Vijayakumar V."/>
            <person name="Gluck-Thaler E."/>
            <person name="Korotkin H.B."/>
            <person name="Matheny P.B."/>
            <person name="Slot J.C."/>
        </authorList>
    </citation>
    <scope>NUCLEOTIDE SEQUENCE [LARGE SCALE GENOMIC DNA]</scope>
    <source>
        <strain evidence="3 4">SRW20</strain>
    </source>
</reference>
<evidence type="ECO:0000313" key="3">
    <source>
        <dbReference type="EMBL" id="PPQ68603.1"/>
    </source>
</evidence>
<dbReference type="InParanoid" id="A0A409VQU6"/>
<dbReference type="Gene3D" id="6.10.140.1740">
    <property type="match status" value="1"/>
</dbReference>
<dbReference type="AlphaFoldDB" id="A0A409VQU6"/>
<evidence type="ECO:0000259" key="2">
    <source>
        <dbReference type="SMART" id="SM01408"/>
    </source>
</evidence>
<dbReference type="CDD" id="cd16858">
    <property type="entry name" value="ING_ING3_Yng2p"/>
    <property type="match status" value="1"/>
</dbReference>
<dbReference type="InterPro" id="IPR028651">
    <property type="entry name" value="ING_fam"/>
</dbReference>
<dbReference type="PANTHER" id="PTHR10333">
    <property type="entry name" value="INHIBITOR OF GROWTH PROTEIN"/>
    <property type="match status" value="1"/>
</dbReference>
<feature type="region of interest" description="Disordered" evidence="1">
    <location>
        <begin position="74"/>
        <end position="95"/>
    </location>
</feature>
<accession>A0A409VQU6</accession>
<evidence type="ECO:0000256" key="1">
    <source>
        <dbReference type="SAM" id="MobiDB-lite"/>
    </source>
</evidence>
<dbReference type="FunCoup" id="A0A409VQU6">
    <property type="interactions" value="103"/>
</dbReference>
<feature type="region of interest" description="Disordered" evidence="1">
    <location>
        <begin position="221"/>
        <end position="282"/>
    </location>
</feature>
<dbReference type="EMBL" id="NHYE01005592">
    <property type="protein sequence ID" value="PPQ68603.1"/>
    <property type="molecule type" value="Genomic_DNA"/>
</dbReference>
<dbReference type="InterPro" id="IPR024610">
    <property type="entry name" value="ING_N_histone-binding"/>
</dbReference>
<organism evidence="3 4">
    <name type="scientific">Gymnopilus dilepis</name>
    <dbReference type="NCBI Taxonomy" id="231916"/>
    <lineage>
        <taxon>Eukaryota</taxon>
        <taxon>Fungi</taxon>
        <taxon>Dikarya</taxon>
        <taxon>Basidiomycota</taxon>
        <taxon>Agaricomycotina</taxon>
        <taxon>Agaricomycetes</taxon>
        <taxon>Agaricomycetidae</taxon>
        <taxon>Agaricales</taxon>
        <taxon>Agaricineae</taxon>
        <taxon>Hymenogastraceae</taxon>
        <taxon>Gymnopilus</taxon>
    </lineage>
</organism>
<protein>
    <recommendedName>
        <fullName evidence="2">Inhibitor of growth protein N-terminal histone-binding domain-containing protein</fullName>
    </recommendedName>
</protein>
<dbReference type="SMART" id="SM01408">
    <property type="entry name" value="ING"/>
    <property type="match status" value="1"/>
</dbReference>
<dbReference type="Proteomes" id="UP000284706">
    <property type="component" value="Unassembled WGS sequence"/>
</dbReference>
<dbReference type="Pfam" id="PF12998">
    <property type="entry name" value="ING"/>
    <property type="match status" value="1"/>
</dbReference>
<feature type="compositionally biased region" description="Acidic residues" evidence="1">
    <location>
        <begin position="260"/>
        <end position="282"/>
    </location>
</feature>
<sequence length="317" mass="34749">MSLATQSAPNFEEAATVASEFITSLDNLPHEVHHLLSEIKLKDQKCQVLQQDIARDQMSYMKSVFRQGSALVTSTANGHKSGPGSPTPMTPDSKSQLVSRISASYGEIDALNGEKMELAQRIITLLTRTRARLDVDLAKVRTLQGEPAENIRTSYLAASNSLRAGSPFGIKRQDTPIGLAPAIQLGESLRSAISAAQIPESVVSISNASGPAYNKKRRLTTNASIKLPSPAPTSVARESTSHSRSRLSRQSQTTRLQQQQEEEDLDADAEGEEDLEGEDADEDTTLYCLCHKQSYGDVRVFLRMQVHEIESRQDDRV</sequence>
<evidence type="ECO:0000313" key="4">
    <source>
        <dbReference type="Proteomes" id="UP000284706"/>
    </source>
</evidence>
<dbReference type="OrthoDB" id="5411773at2759"/>
<gene>
    <name evidence="3" type="ORF">CVT26_003392</name>
</gene>
<comment type="caution">
    <text evidence="3">The sequence shown here is derived from an EMBL/GenBank/DDBJ whole genome shotgun (WGS) entry which is preliminary data.</text>
</comment>
<keyword evidence="4" id="KW-1185">Reference proteome</keyword>
<feature type="domain" description="Inhibitor of growth protein N-terminal histone-binding" evidence="2">
    <location>
        <begin position="17"/>
        <end position="140"/>
    </location>
</feature>
<name>A0A409VQU6_9AGAR</name>